<gene>
    <name evidence="1" type="ORF">EgrG_000395900</name>
</gene>
<dbReference type="WBParaSite" id="EgrG_000395900">
    <property type="protein sequence ID" value="EgrG_000395900"/>
    <property type="gene ID" value="EgrG_000395900"/>
</dbReference>
<sequence>MPLPGHPRPRGTGPAALIPADGVLEGLLAFQLVNASNLTGVCAYRNFTQVIIFANSMRLWSRVFFLKKISIMLGLMPFIIRCTIHRKQCVFKSDFFSTQKP</sequence>
<reference evidence="1" key="2">
    <citation type="submission" date="2014-06" db="EMBL/GenBank/DDBJ databases">
        <authorList>
            <person name="Aslett M."/>
        </authorList>
    </citation>
    <scope>NUCLEOTIDE SEQUENCE</scope>
</reference>
<name>A0A068X4Z2_ECHGR</name>
<accession>A0A068X4Z2</accession>
<dbReference type="Proteomes" id="UP000492820">
    <property type="component" value="Unassembled WGS sequence"/>
</dbReference>
<evidence type="ECO:0000313" key="3">
    <source>
        <dbReference type="WBParaSite" id="EgrG_000395900"/>
    </source>
</evidence>
<dbReference type="AlphaFoldDB" id="A0A068X4Z2"/>
<evidence type="ECO:0000313" key="1">
    <source>
        <dbReference type="EMBL" id="CDS24995.1"/>
    </source>
</evidence>
<dbReference type="EMBL" id="LK028675">
    <property type="protein sequence ID" value="CDS24995.1"/>
    <property type="molecule type" value="Genomic_DNA"/>
</dbReference>
<protein>
    <submittedName>
        <fullName evidence="3">Secreted protein</fullName>
    </submittedName>
</protein>
<organism evidence="1">
    <name type="scientific">Echinococcus granulosus</name>
    <name type="common">Hydatid tapeworm</name>
    <dbReference type="NCBI Taxonomy" id="6210"/>
    <lineage>
        <taxon>Eukaryota</taxon>
        <taxon>Metazoa</taxon>
        <taxon>Spiralia</taxon>
        <taxon>Lophotrochozoa</taxon>
        <taxon>Platyhelminthes</taxon>
        <taxon>Cestoda</taxon>
        <taxon>Eucestoda</taxon>
        <taxon>Cyclophyllidea</taxon>
        <taxon>Taeniidae</taxon>
        <taxon>Echinococcus</taxon>
        <taxon>Echinococcus granulosus group</taxon>
    </lineage>
</organism>
<reference evidence="3" key="3">
    <citation type="submission" date="2020-10" db="UniProtKB">
        <authorList>
            <consortium name="WormBaseParasite"/>
        </authorList>
    </citation>
    <scope>IDENTIFICATION</scope>
</reference>
<reference evidence="1 2" key="1">
    <citation type="journal article" date="2013" name="Nature">
        <title>The genomes of four tapeworm species reveal adaptations to parasitism.</title>
        <authorList>
            <person name="Tsai I.J."/>
            <person name="Zarowiecki M."/>
            <person name="Holroyd N."/>
            <person name="Garciarrubio A."/>
            <person name="Sanchez-Flores A."/>
            <person name="Brooks K.L."/>
            <person name="Tracey A."/>
            <person name="Bobes R.J."/>
            <person name="Fragoso G."/>
            <person name="Sciutto E."/>
            <person name="Aslett M."/>
            <person name="Beasley H."/>
            <person name="Bennett H.M."/>
            <person name="Cai J."/>
            <person name="Camicia F."/>
            <person name="Clark R."/>
            <person name="Cucher M."/>
            <person name="De Silva N."/>
            <person name="Day T.A."/>
            <person name="Deplazes P."/>
            <person name="Estrada K."/>
            <person name="Fernandez C."/>
            <person name="Holland P.W."/>
            <person name="Hou J."/>
            <person name="Hu S."/>
            <person name="Huckvale T."/>
            <person name="Hung S.S."/>
            <person name="Kamenetzky L."/>
            <person name="Keane J.A."/>
            <person name="Kiss F."/>
            <person name="Koziol U."/>
            <person name="Lambert O."/>
            <person name="Liu K."/>
            <person name="Luo X."/>
            <person name="Luo Y."/>
            <person name="Macchiaroli N."/>
            <person name="Nichol S."/>
            <person name="Paps J."/>
            <person name="Parkinson J."/>
            <person name="Pouchkina-Stantcheva N."/>
            <person name="Riddiford N."/>
            <person name="Rosenzvit M."/>
            <person name="Salinas G."/>
            <person name="Wasmuth J.D."/>
            <person name="Zamanian M."/>
            <person name="Zheng Y."/>
            <person name="Cai X."/>
            <person name="Soberon X."/>
            <person name="Olson P.D."/>
            <person name="Laclette J.P."/>
            <person name="Brehm K."/>
            <person name="Berriman M."/>
            <person name="Garciarrubio A."/>
            <person name="Bobes R.J."/>
            <person name="Fragoso G."/>
            <person name="Sanchez-Flores A."/>
            <person name="Estrada K."/>
            <person name="Cevallos M.A."/>
            <person name="Morett E."/>
            <person name="Gonzalez V."/>
            <person name="Portillo T."/>
            <person name="Ochoa-Leyva A."/>
            <person name="Jose M.V."/>
            <person name="Sciutto E."/>
            <person name="Landa A."/>
            <person name="Jimenez L."/>
            <person name="Valdes V."/>
            <person name="Carrero J.C."/>
            <person name="Larralde C."/>
            <person name="Morales-Montor J."/>
            <person name="Limon-Lason J."/>
            <person name="Soberon X."/>
            <person name="Laclette J.P."/>
        </authorList>
    </citation>
    <scope>NUCLEOTIDE SEQUENCE [LARGE SCALE GENOMIC DNA]</scope>
</reference>
<proteinExistence type="predicted"/>
<evidence type="ECO:0000313" key="2">
    <source>
        <dbReference type="Proteomes" id="UP000492820"/>
    </source>
</evidence>